<reference evidence="3" key="1">
    <citation type="submission" date="2017-02" db="UniProtKB">
        <authorList>
            <consortium name="WormBaseParasite"/>
        </authorList>
    </citation>
    <scope>IDENTIFICATION</scope>
</reference>
<accession>A0A0R3QC57</accession>
<evidence type="ECO:0000313" key="2">
    <source>
        <dbReference type="Proteomes" id="UP000280834"/>
    </source>
</evidence>
<reference evidence="1 2" key="2">
    <citation type="submission" date="2018-11" db="EMBL/GenBank/DDBJ databases">
        <authorList>
            <consortium name="Pathogen Informatics"/>
        </authorList>
    </citation>
    <scope>NUCLEOTIDE SEQUENCE [LARGE SCALE GENOMIC DNA]</scope>
</reference>
<evidence type="ECO:0000313" key="1">
    <source>
        <dbReference type="EMBL" id="VDO14334.1"/>
    </source>
</evidence>
<dbReference type="AlphaFoldDB" id="A0A0R3QC57"/>
<dbReference type="WBParaSite" id="BTMF_0000393701-mRNA-1">
    <property type="protein sequence ID" value="BTMF_0000393701-mRNA-1"/>
    <property type="gene ID" value="BTMF_0000393701"/>
</dbReference>
<organism evidence="3">
    <name type="scientific">Brugia timori</name>
    <dbReference type="NCBI Taxonomy" id="42155"/>
    <lineage>
        <taxon>Eukaryota</taxon>
        <taxon>Metazoa</taxon>
        <taxon>Ecdysozoa</taxon>
        <taxon>Nematoda</taxon>
        <taxon>Chromadorea</taxon>
        <taxon>Rhabditida</taxon>
        <taxon>Spirurina</taxon>
        <taxon>Spiruromorpha</taxon>
        <taxon>Filarioidea</taxon>
        <taxon>Onchocercidae</taxon>
        <taxon>Brugia</taxon>
    </lineage>
</organism>
<sequence length="45" mass="5660">MKRVQQVSLSSHPVYLLHKRFRYRITERSHHFIYCREWFGLRPEA</sequence>
<name>A0A0R3QC57_9BILA</name>
<proteinExistence type="predicted"/>
<dbReference type="Proteomes" id="UP000280834">
    <property type="component" value="Unassembled WGS sequence"/>
</dbReference>
<protein>
    <submittedName>
        <fullName evidence="3">DUF2575 domain-containing protein</fullName>
    </submittedName>
</protein>
<evidence type="ECO:0000313" key="3">
    <source>
        <dbReference type="WBParaSite" id="BTMF_0000393701-mRNA-1"/>
    </source>
</evidence>
<keyword evidence="2" id="KW-1185">Reference proteome</keyword>
<dbReference type="EMBL" id="UZAG01002876">
    <property type="protein sequence ID" value="VDO14334.1"/>
    <property type="molecule type" value="Genomic_DNA"/>
</dbReference>
<gene>
    <name evidence="1" type="ORF">BTMF_LOCUS3239</name>
</gene>